<reference evidence="2" key="1">
    <citation type="journal article" date="2013" name="Genetics">
        <title>The draft genome and transcriptome of Panagrellus redivivus are shaped by the harsh demands of a free-living lifestyle.</title>
        <authorList>
            <person name="Srinivasan J."/>
            <person name="Dillman A.R."/>
            <person name="Macchietto M.G."/>
            <person name="Heikkinen L."/>
            <person name="Lakso M."/>
            <person name="Fracchia K.M."/>
            <person name="Antoshechkin I."/>
            <person name="Mortazavi A."/>
            <person name="Wong G."/>
            <person name="Sternberg P.W."/>
        </authorList>
    </citation>
    <scope>NUCLEOTIDE SEQUENCE [LARGE SCALE GENOMIC DNA]</scope>
    <source>
        <strain evidence="2">MT8872</strain>
    </source>
</reference>
<dbReference type="WBParaSite" id="Pan_g8676.t1">
    <property type="protein sequence ID" value="Pan_g8676.t1"/>
    <property type="gene ID" value="Pan_g8676"/>
</dbReference>
<evidence type="ECO:0000313" key="3">
    <source>
        <dbReference type="WBParaSite" id="Pan_g8676.t1"/>
    </source>
</evidence>
<name>A0A7E4W7W3_PANRE</name>
<feature type="compositionally biased region" description="Basic and acidic residues" evidence="1">
    <location>
        <begin position="73"/>
        <end position="90"/>
    </location>
</feature>
<reference evidence="3" key="2">
    <citation type="submission" date="2020-10" db="UniProtKB">
        <authorList>
            <consortium name="WormBaseParasite"/>
        </authorList>
    </citation>
    <scope>IDENTIFICATION</scope>
</reference>
<protein>
    <submittedName>
        <fullName evidence="3">SHSP domain-containing protein</fullName>
    </submittedName>
</protein>
<accession>A0A7E4W7W3</accession>
<feature type="region of interest" description="Disordered" evidence="1">
    <location>
        <begin position="73"/>
        <end position="123"/>
    </location>
</feature>
<evidence type="ECO:0000313" key="2">
    <source>
        <dbReference type="Proteomes" id="UP000492821"/>
    </source>
</evidence>
<dbReference type="Proteomes" id="UP000492821">
    <property type="component" value="Unassembled WGS sequence"/>
</dbReference>
<proteinExistence type="predicted"/>
<keyword evidence="2" id="KW-1185">Reference proteome</keyword>
<dbReference type="AlphaFoldDB" id="A0A7E4W7W3"/>
<organism evidence="2 3">
    <name type="scientific">Panagrellus redivivus</name>
    <name type="common">Microworm</name>
    <dbReference type="NCBI Taxonomy" id="6233"/>
    <lineage>
        <taxon>Eukaryota</taxon>
        <taxon>Metazoa</taxon>
        <taxon>Ecdysozoa</taxon>
        <taxon>Nematoda</taxon>
        <taxon>Chromadorea</taxon>
        <taxon>Rhabditida</taxon>
        <taxon>Tylenchina</taxon>
        <taxon>Panagrolaimomorpha</taxon>
        <taxon>Panagrolaimoidea</taxon>
        <taxon>Panagrolaimidae</taxon>
        <taxon>Panagrellus</taxon>
    </lineage>
</organism>
<sequence>MPFPLEKLQYGLRRRLRELAYPTEASALQLAAPNYSGLQPIQKVKLTDEVEFYIDKESNLLLRREDTPMSLPKDDEVFRIMHGRRPDPPGRAHAPMAPCSDGPTPRWPHAPMRPRSPRSDARSTMMPCCCIMEESEKSSFVF</sequence>
<evidence type="ECO:0000256" key="1">
    <source>
        <dbReference type="SAM" id="MobiDB-lite"/>
    </source>
</evidence>